<evidence type="ECO:0000313" key="1">
    <source>
        <dbReference type="EnsemblMetazoa" id="Aqu2.1.34540_001"/>
    </source>
</evidence>
<organism evidence="1">
    <name type="scientific">Amphimedon queenslandica</name>
    <name type="common">Sponge</name>
    <dbReference type="NCBI Taxonomy" id="400682"/>
    <lineage>
        <taxon>Eukaryota</taxon>
        <taxon>Metazoa</taxon>
        <taxon>Porifera</taxon>
        <taxon>Demospongiae</taxon>
        <taxon>Heteroscleromorpha</taxon>
        <taxon>Haplosclerida</taxon>
        <taxon>Niphatidae</taxon>
        <taxon>Amphimedon</taxon>
    </lineage>
</organism>
<protein>
    <submittedName>
        <fullName evidence="1">Uncharacterized protein</fullName>
    </submittedName>
</protein>
<proteinExistence type="predicted"/>
<reference evidence="1" key="1">
    <citation type="submission" date="2017-05" db="UniProtKB">
        <authorList>
            <consortium name="EnsemblMetazoa"/>
        </authorList>
    </citation>
    <scope>IDENTIFICATION</scope>
</reference>
<name>A0A1X7V2Q9_AMPQE</name>
<dbReference type="InParanoid" id="A0A1X7V2Q9"/>
<accession>A0A1X7V2Q9</accession>
<sequence>MKAEKRMYHLKRSEEEVRVNDYNPLLLLLWKANIDVSFTSECSLALADFVSGYVTKAERGHMQDLWQDILDHRGIYSKLFRIGIKCLNSRPIGLYETCDILLGNLTKKLSEVEEIAANDSSTEDFYGDGLVTHFYPNRAQEYEEYCLYDFVAKLTYKGKDKNGERCYRELQKERLPDFIDFNVYKENQRDSFYYAIILLFVPFRNEDELVHDGETV</sequence>
<dbReference type="EnsemblMetazoa" id="Aqu2.1.34540_001">
    <property type="protein sequence ID" value="Aqu2.1.34540_001"/>
    <property type="gene ID" value="Aqu2.1.34540"/>
</dbReference>
<dbReference type="AlphaFoldDB" id="A0A1X7V2Q9"/>